<evidence type="ECO:0000313" key="2">
    <source>
        <dbReference type="Proteomes" id="UP000078343"/>
    </source>
</evidence>
<name>A0A178ZVC5_9EURO</name>
<dbReference type="PANTHER" id="PTHR47643:SF2">
    <property type="entry name" value="TPR DOMAIN PROTEIN (AFU_ORTHOLOGUE AFUA_5G12710)"/>
    <property type="match status" value="1"/>
</dbReference>
<dbReference type="RefSeq" id="XP_018697019.1">
    <property type="nucleotide sequence ID" value="XM_018834395.1"/>
</dbReference>
<dbReference type="InterPro" id="IPR011990">
    <property type="entry name" value="TPR-like_helical_dom_sf"/>
</dbReference>
<sequence length="341" mass="38260">MTLNKGRSWLYENHFKTIPGGYAVCVDHIFDFISLSAYDERVPDCWKPKGTESIASFNDWNTKGNDLYEESKYRAAIKCYTKALDCSSTAEETDAPKINRARAFLRTNRFEAALRDPESLSSLQKAAEESLFYKAQALYSLQRFRECSKVLETICLEGLGYPENLIAKDQCARTIHRLAEQESAGYSFEELRTEAAKLQPPLLDRATYVGPVYIRPSASRGRGLFTTKAVKASDLLLYAGDLKMLLNLETDTVNVGAQSELIKQIVQKLYRNPSLAPVFTNLHHGSYKLVNVSEVDGAPVVDTFLVERIINLNSFGCSLPSRESHLRTAEDPDSMPGEDDE</sequence>
<dbReference type="PANTHER" id="PTHR47643">
    <property type="entry name" value="TPR DOMAIN PROTEIN (AFU_ORTHOLOGUE AFUA_5G12710)"/>
    <property type="match status" value="1"/>
</dbReference>
<comment type="caution">
    <text evidence="1">The sequence shown here is derived from an EMBL/GenBank/DDBJ whole genome shotgun (WGS) entry which is preliminary data.</text>
</comment>
<evidence type="ECO:0000313" key="1">
    <source>
        <dbReference type="EMBL" id="OAP63652.1"/>
    </source>
</evidence>
<dbReference type="EMBL" id="LVYI01000002">
    <property type="protein sequence ID" value="OAP63652.1"/>
    <property type="molecule type" value="Genomic_DNA"/>
</dbReference>
<organism evidence="1 2">
    <name type="scientific">Fonsecaea erecta</name>
    <dbReference type="NCBI Taxonomy" id="1367422"/>
    <lineage>
        <taxon>Eukaryota</taxon>
        <taxon>Fungi</taxon>
        <taxon>Dikarya</taxon>
        <taxon>Ascomycota</taxon>
        <taxon>Pezizomycotina</taxon>
        <taxon>Eurotiomycetes</taxon>
        <taxon>Chaetothyriomycetidae</taxon>
        <taxon>Chaetothyriales</taxon>
        <taxon>Herpotrichiellaceae</taxon>
        <taxon>Fonsecaea</taxon>
    </lineage>
</organism>
<dbReference type="Proteomes" id="UP000078343">
    <property type="component" value="Unassembled WGS sequence"/>
</dbReference>
<keyword evidence="2" id="KW-1185">Reference proteome</keyword>
<dbReference type="SUPFAM" id="SSF48452">
    <property type="entry name" value="TPR-like"/>
    <property type="match status" value="1"/>
</dbReference>
<dbReference type="Gene3D" id="1.25.40.10">
    <property type="entry name" value="Tetratricopeptide repeat domain"/>
    <property type="match status" value="1"/>
</dbReference>
<dbReference type="GeneID" id="30007049"/>
<reference evidence="1 2" key="1">
    <citation type="submission" date="2016-04" db="EMBL/GenBank/DDBJ databases">
        <title>Draft genome of Fonsecaea erecta CBS 125763.</title>
        <authorList>
            <person name="Weiss V.A."/>
            <person name="Vicente V.A."/>
            <person name="Raittz R.T."/>
            <person name="Moreno L.F."/>
            <person name="De Souza E.M."/>
            <person name="Pedrosa F.O."/>
            <person name="Steffens M.B."/>
            <person name="Faoro H."/>
            <person name="Tadra-Sfeir M.Z."/>
            <person name="Najafzadeh M.J."/>
            <person name="Felipe M.S."/>
            <person name="Teixeira M."/>
            <person name="Sun J."/>
            <person name="Xi L."/>
            <person name="Gomes R."/>
            <person name="De Azevedo C.M."/>
            <person name="Salgado C.G."/>
            <person name="Da Silva M.B."/>
            <person name="Nascimento M.F."/>
            <person name="Queiroz-Telles F."/>
            <person name="Attili D.S."/>
            <person name="Gorbushina A."/>
        </authorList>
    </citation>
    <scope>NUCLEOTIDE SEQUENCE [LARGE SCALE GENOMIC DNA]</scope>
    <source>
        <strain evidence="1 2">CBS 125763</strain>
    </source>
</reference>
<gene>
    <name evidence="1" type="ORF">AYL99_02879</name>
</gene>
<accession>A0A178ZVC5</accession>
<dbReference type="AlphaFoldDB" id="A0A178ZVC5"/>
<dbReference type="OrthoDB" id="438641at2759"/>
<protein>
    <recommendedName>
        <fullName evidence="3">Cns1/TTC4 wheel domain-containing protein</fullName>
    </recommendedName>
</protein>
<dbReference type="InterPro" id="IPR053209">
    <property type="entry name" value="Gramillin-biosynth_MTr"/>
</dbReference>
<dbReference type="STRING" id="1367422.A0A178ZVC5"/>
<evidence type="ECO:0008006" key="3">
    <source>
        <dbReference type="Google" id="ProtNLM"/>
    </source>
</evidence>
<proteinExistence type="predicted"/>